<dbReference type="PANTHER" id="PTHR45348">
    <property type="entry name" value="HYPOTHETICAL OXIDOREDUCTASE (EUROFUNG)"/>
    <property type="match status" value="1"/>
</dbReference>
<dbReference type="InterPro" id="IPR013149">
    <property type="entry name" value="ADH-like_C"/>
</dbReference>
<dbReference type="EMBL" id="KV417281">
    <property type="protein sequence ID" value="KZO97061.1"/>
    <property type="molecule type" value="Genomic_DNA"/>
</dbReference>
<dbReference type="Gene3D" id="3.40.50.720">
    <property type="entry name" value="NAD(P)-binding Rossmann-like Domain"/>
    <property type="match status" value="1"/>
</dbReference>
<evidence type="ECO:0000313" key="2">
    <source>
        <dbReference type="EMBL" id="KZO97061.1"/>
    </source>
</evidence>
<dbReference type="InterPro" id="IPR036291">
    <property type="entry name" value="NAD(P)-bd_dom_sf"/>
</dbReference>
<reference evidence="2 3" key="1">
    <citation type="journal article" date="2016" name="Mol. Biol. Evol.">
        <title>Comparative Genomics of Early-Diverging Mushroom-Forming Fungi Provides Insights into the Origins of Lignocellulose Decay Capabilities.</title>
        <authorList>
            <person name="Nagy L.G."/>
            <person name="Riley R."/>
            <person name="Tritt A."/>
            <person name="Adam C."/>
            <person name="Daum C."/>
            <person name="Floudas D."/>
            <person name="Sun H."/>
            <person name="Yadav J.S."/>
            <person name="Pangilinan J."/>
            <person name="Larsson K.H."/>
            <person name="Matsuura K."/>
            <person name="Barry K."/>
            <person name="Labutti K."/>
            <person name="Kuo R."/>
            <person name="Ohm R.A."/>
            <person name="Bhattacharya S.S."/>
            <person name="Shirouzu T."/>
            <person name="Yoshinaga Y."/>
            <person name="Martin F.M."/>
            <person name="Grigoriev I.V."/>
            <person name="Hibbett D.S."/>
        </authorList>
    </citation>
    <scope>NUCLEOTIDE SEQUENCE [LARGE SCALE GENOMIC DNA]</scope>
    <source>
        <strain evidence="2 3">TUFC12733</strain>
    </source>
</reference>
<dbReference type="Gene3D" id="3.90.180.10">
    <property type="entry name" value="Medium-chain alcohol dehydrogenases, catalytic domain"/>
    <property type="match status" value="1"/>
</dbReference>
<dbReference type="OrthoDB" id="3233595at2759"/>
<evidence type="ECO:0000313" key="3">
    <source>
        <dbReference type="Proteomes" id="UP000076738"/>
    </source>
</evidence>
<feature type="domain" description="Enoyl reductase (ER)" evidence="1">
    <location>
        <begin position="15"/>
        <end position="343"/>
    </location>
</feature>
<protein>
    <submittedName>
        <fullName evidence="2">NAD(P)-binding protein</fullName>
    </submittedName>
</protein>
<keyword evidence="3" id="KW-1185">Reference proteome</keyword>
<name>A0A167MU08_CALVF</name>
<dbReference type="CDD" id="cd08249">
    <property type="entry name" value="enoyl_reductase_like"/>
    <property type="match status" value="1"/>
</dbReference>
<dbReference type="InterPro" id="IPR011032">
    <property type="entry name" value="GroES-like_sf"/>
</dbReference>
<dbReference type="InterPro" id="IPR047122">
    <property type="entry name" value="Trans-enoyl_RdTase-like"/>
</dbReference>
<dbReference type="SUPFAM" id="SSF51735">
    <property type="entry name" value="NAD(P)-binding Rossmann-fold domains"/>
    <property type="match status" value="1"/>
</dbReference>
<dbReference type="PANTHER" id="PTHR45348:SF2">
    <property type="entry name" value="ZINC-TYPE ALCOHOL DEHYDROGENASE-LIKE PROTEIN C2E1P3.01"/>
    <property type="match status" value="1"/>
</dbReference>
<dbReference type="STRING" id="1330018.A0A167MU08"/>
<dbReference type="AlphaFoldDB" id="A0A167MU08"/>
<dbReference type="Pfam" id="PF08240">
    <property type="entry name" value="ADH_N"/>
    <property type="match status" value="1"/>
</dbReference>
<dbReference type="InterPro" id="IPR013154">
    <property type="entry name" value="ADH-like_N"/>
</dbReference>
<organism evidence="2 3">
    <name type="scientific">Calocera viscosa (strain TUFC12733)</name>
    <dbReference type="NCBI Taxonomy" id="1330018"/>
    <lineage>
        <taxon>Eukaryota</taxon>
        <taxon>Fungi</taxon>
        <taxon>Dikarya</taxon>
        <taxon>Basidiomycota</taxon>
        <taxon>Agaricomycotina</taxon>
        <taxon>Dacrymycetes</taxon>
        <taxon>Dacrymycetales</taxon>
        <taxon>Dacrymycetaceae</taxon>
        <taxon>Calocera</taxon>
    </lineage>
</organism>
<dbReference type="SMART" id="SM00829">
    <property type="entry name" value="PKS_ER"/>
    <property type="match status" value="1"/>
</dbReference>
<accession>A0A167MU08</accession>
<dbReference type="SUPFAM" id="SSF50129">
    <property type="entry name" value="GroES-like"/>
    <property type="match status" value="1"/>
</dbReference>
<dbReference type="InterPro" id="IPR020843">
    <property type="entry name" value="ER"/>
</dbReference>
<dbReference type="GO" id="GO:0016651">
    <property type="term" value="F:oxidoreductase activity, acting on NAD(P)H"/>
    <property type="evidence" value="ECO:0007669"/>
    <property type="project" value="InterPro"/>
</dbReference>
<dbReference type="Proteomes" id="UP000076738">
    <property type="component" value="Unassembled WGS sequence"/>
</dbReference>
<dbReference type="Pfam" id="PF00107">
    <property type="entry name" value="ADH_zinc_N"/>
    <property type="match status" value="1"/>
</dbReference>
<sequence>MSKNVGIVISSAPSGKLAPAQPVELPTPGEGELLIKIEAAAQNPVDQLQADGIFPVASFPALVGTDAAGTVVSLGPGVARFAINDRVATMTPLIDAAKYGTYQQYCVSKAAGTIHLPASLSFDEAATFPLAFYTAAMGVHWLLGVPLPLDETGKVAADVGTDEWFLVWGASSSVGAFAVQLAKAAGFHVIATASPANFEYVKSLGADVVLDYHDRAVSCLYQLDKIQAAASFSLAYDAISEGSTTDACIASLSSEGGKVIITLPYSGNAPDSVEVIRVLSGTAYVPEKKEDTAGLTRLWQALVNEGRLKPNPVKASVMPNGLNSIDEGFDLQRKHKVSGQKLVYHPQETPV</sequence>
<proteinExistence type="predicted"/>
<evidence type="ECO:0000259" key="1">
    <source>
        <dbReference type="SMART" id="SM00829"/>
    </source>
</evidence>
<gene>
    <name evidence="2" type="ORF">CALVIDRAFT_497867</name>
</gene>